<dbReference type="InterPro" id="IPR006644">
    <property type="entry name" value="Cadg"/>
</dbReference>
<dbReference type="GO" id="GO:0021675">
    <property type="term" value="P:nerve development"/>
    <property type="evidence" value="ECO:0007669"/>
    <property type="project" value="TreeGrafter"/>
</dbReference>
<dbReference type="EMBL" id="JXLN01014368">
    <property type="protein sequence ID" value="KPM10000.1"/>
    <property type="molecule type" value="Genomic_DNA"/>
</dbReference>
<comment type="caution">
    <text evidence="4">The sequence shown here is derived from an EMBL/GenBank/DDBJ whole genome shotgun (WGS) entry which is preliminary data.</text>
</comment>
<feature type="compositionally biased region" description="Acidic residues" evidence="2">
    <location>
        <begin position="989"/>
        <end position="1002"/>
    </location>
</feature>
<evidence type="ECO:0000313" key="5">
    <source>
        <dbReference type="Proteomes" id="UP000616769"/>
    </source>
</evidence>
<dbReference type="Proteomes" id="UP000616769">
    <property type="component" value="Unassembled WGS sequence"/>
</dbReference>
<dbReference type="Gene3D" id="2.60.40.10">
    <property type="entry name" value="Immunoglobulins"/>
    <property type="match status" value="2"/>
</dbReference>
<dbReference type="InterPro" id="IPR013783">
    <property type="entry name" value="Ig-like_fold"/>
</dbReference>
<dbReference type="GO" id="GO:0043236">
    <property type="term" value="F:laminin binding"/>
    <property type="evidence" value="ECO:0007669"/>
    <property type="project" value="TreeGrafter"/>
</dbReference>
<evidence type="ECO:0000256" key="1">
    <source>
        <dbReference type="ARBA" id="ARBA00004135"/>
    </source>
</evidence>
<protein>
    <submittedName>
        <fullName evidence="4">Uncharacterized protein</fullName>
    </submittedName>
</protein>
<dbReference type="SMART" id="SM00736">
    <property type="entry name" value="CADG"/>
    <property type="match status" value="1"/>
</dbReference>
<sequence>EAFLDNHQRFGDIFIIESIDSPDYLLNKWHQNEKQQNYRRQSSSNHLQHECRIELIQNFHQIHEIYEVIIKKIYKKFYQENFHTTQNIEQILHEWLNRFRVQTYLDDSKNNLDKIYHLYYDVSICETKSSSDVDGDAHTHLNAINTDLIENDSFNERKYLLDENSHLLLKQLKQSQIEAKLVTIFVKTETISDRNTPALRPDLILTTSSIDLNSIDSSGGGDQHNQHHAEQMTVLSRTLIPSMKSPIFKELSSSSLPSQSIDPTPKIDLSTITAKNVPDLNKLPMYPQLYGTPVLLPDLTLTKKMDFEINQLNPEQPLLTPVFSTKSSIPTASIIVEEPVLITQSSSMTEIDDLKQNQTQSSNTSVQAIMSNTTTETTSTIAAIYHKPYVNKRISKLSITAGKYWQYTIPEDTFHDKEDGNTRQLRLGFFLDSEILPSDYWIQFDNENQYLYALPTDNDIGRHRFNLVAVNLQGGEATEIIEIYVRQSRHSLSFTHKFILANLTWDIDIYPERIQAISSILQRMSAQVFEIMPPVNALNEAILRQTILKQINVLSINQEPFSSKWSITWTNDSLRRHPCPINEINHLFSRLYDITYPENENGFMQPSQELRAALSPDFSIDHVKRIFIGRSACGSYAASHENTISRHKDKIVFSNRLNRIGPYRLGSGFKFLIPKDTIYSTTRQVDTRQLILSLAPLEPEIELPEFIHFDSHEQTIYGLPFKPEHVRTYELKLIAEDPINGGSEQDVFILDVAHDVNTREDYLFEITMSFLYRNIEMTSKSQQRLTSKDYYQIAQIISNNLMGNSNLDAFRMLEIKRNRFSKIADHISSLPFSDIDQNSKIPNKRQVFEQDEWSARIFSPRSRRQSGQLGDYFYEFIWTNRTLVTSYSHNAFGGGSMFETKTCPKTILQDDILRRLFPASPSEFLAMVNLEKNITNLDILDIYNQIFDPLEANLEFVSVEWSPKSVCYNSPGLETKIFGAKPIADTSAEDVDDINDENSDDDHETKQSESISETEDPSINIPVEDSTKIFDEYPNMIYYGDRLLAMLIPPVAILIALLFAVTIGCCFYRANQRRKAIGTIPAYHDESPSLYRQRIPIQLEFERGSALRSSGLHPNEQESMLDTKFGRQVQIISPKLRGTPGTNLSTATVLSSHQHPQQLRRHQNLPYQMLPQQ</sequence>
<dbReference type="GO" id="GO:0016011">
    <property type="term" value="C:dystroglycan complex"/>
    <property type="evidence" value="ECO:0007669"/>
    <property type="project" value="TreeGrafter"/>
</dbReference>
<dbReference type="InterPro" id="IPR030398">
    <property type="entry name" value="SEA_DG_dom"/>
</dbReference>
<feature type="non-terminal residue" evidence="4">
    <location>
        <position position="1173"/>
    </location>
</feature>
<dbReference type="GO" id="GO:0005509">
    <property type="term" value="F:calcium ion binding"/>
    <property type="evidence" value="ECO:0007669"/>
    <property type="project" value="InterPro"/>
</dbReference>
<evidence type="ECO:0000256" key="3">
    <source>
        <dbReference type="SAM" id="Phobius"/>
    </source>
</evidence>
<dbReference type="OrthoDB" id="5990676at2759"/>
<dbReference type="GO" id="GO:0002009">
    <property type="term" value="P:morphogenesis of an epithelium"/>
    <property type="evidence" value="ECO:0007669"/>
    <property type="project" value="TreeGrafter"/>
</dbReference>
<comment type="subcellular location">
    <subcellularLocation>
        <location evidence="1">Cell membrane</location>
        <location evidence="1">Sarcolemma</location>
    </subcellularLocation>
</comment>
<dbReference type="PROSITE" id="PS51699">
    <property type="entry name" value="SEA_DG"/>
    <property type="match status" value="1"/>
</dbReference>
<dbReference type="AlphaFoldDB" id="A0A132AHS6"/>
<dbReference type="PANTHER" id="PTHR21559">
    <property type="entry name" value="DYSTROGLYCAN-RELATED"/>
    <property type="match status" value="1"/>
</dbReference>
<dbReference type="GO" id="GO:0007411">
    <property type="term" value="P:axon guidance"/>
    <property type="evidence" value="ECO:0007669"/>
    <property type="project" value="TreeGrafter"/>
</dbReference>
<dbReference type="GO" id="GO:0042383">
    <property type="term" value="C:sarcolemma"/>
    <property type="evidence" value="ECO:0007669"/>
    <property type="project" value="UniProtKB-SubCell"/>
</dbReference>
<organism evidence="4 5">
    <name type="scientific">Sarcoptes scabiei</name>
    <name type="common">Itch mite</name>
    <name type="synonym">Acarus scabiei</name>
    <dbReference type="NCBI Taxonomy" id="52283"/>
    <lineage>
        <taxon>Eukaryota</taxon>
        <taxon>Metazoa</taxon>
        <taxon>Ecdysozoa</taxon>
        <taxon>Arthropoda</taxon>
        <taxon>Chelicerata</taxon>
        <taxon>Arachnida</taxon>
        <taxon>Acari</taxon>
        <taxon>Acariformes</taxon>
        <taxon>Sarcoptiformes</taxon>
        <taxon>Astigmata</taxon>
        <taxon>Psoroptidia</taxon>
        <taxon>Sarcoptoidea</taxon>
        <taxon>Sarcoptidae</taxon>
        <taxon>Sarcoptinae</taxon>
        <taxon>Sarcoptes</taxon>
    </lineage>
</organism>
<dbReference type="InterPro" id="IPR015919">
    <property type="entry name" value="Cadherin-like_sf"/>
</dbReference>
<gene>
    <name evidence="4" type="ORF">QR98_0085460</name>
</gene>
<dbReference type="SUPFAM" id="SSF49313">
    <property type="entry name" value="Cadherin-like"/>
    <property type="match status" value="2"/>
</dbReference>
<feature type="region of interest" description="Disordered" evidence="2">
    <location>
        <begin position="1149"/>
        <end position="1173"/>
    </location>
</feature>
<keyword evidence="3" id="KW-0472">Membrane</keyword>
<feature type="transmembrane region" description="Helical" evidence="3">
    <location>
        <begin position="1043"/>
        <end position="1068"/>
    </location>
</feature>
<dbReference type="VEuPathDB" id="VectorBase:SSCA009514"/>
<accession>A0A132AHS6</accession>
<feature type="region of interest" description="Disordered" evidence="2">
    <location>
        <begin position="989"/>
        <end position="1019"/>
    </location>
</feature>
<evidence type="ECO:0000256" key="2">
    <source>
        <dbReference type="SAM" id="MobiDB-lite"/>
    </source>
</evidence>
<dbReference type="PANTHER" id="PTHR21559:SF21">
    <property type="entry name" value="DYSTROGLYCAN 1"/>
    <property type="match status" value="1"/>
</dbReference>
<name>A0A132AHS6_SARSC</name>
<reference evidence="4 5" key="1">
    <citation type="journal article" date="2015" name="Parasit. Vectors">
        <title>Draft genome of the scabies mite.</title>
        <authorList>
            <person name="Rider S.D.Jr."/>
            <person name="Morgan M.S."/>
            <person name="Arlian L.G."/>
        </authorList>
    </citation>
    <scope>NUCLEOTIDE SEQUENCE [LARGE SCALE GENOMIC DNA]</scope>
    <source>
        <strain evidence="4">Arlian Lab</strain>
    </source>
</reference>
<keyword evidence="3" id="KW-1133">Transmembrane helix</keyword>
<proteinExistence type="predicted"/>
<evidence type="ECO:0000313" key="4">
    <source>
        <dbReference type="EMBL" id="KPM10000.1"/>
    </source>
</evidence>
<keyword evidence="3" id="KW-0812">Transmembrane</keyword>